<dbReference type="InParanoid" id="A0A1X7UE19"/>
<protein>
    <submittedName>
        <fullName evidence="1">Uncharacterized protein</fullName>
    </submittedName>
</protein>
<accession>A0A1X7UE19</accession>
<name>A0A1X7UE19_AMPQE</name>
<reference evidence="1" key="1">
    <citation type="submission" date="2017-05" db="UniProtKB">
        <authorList>
            <consortium name="EnsemblMetazoa"/>
        </authorList>
    </citation>
    <scope>IDENTIFICATION</scope>
</reference>
<dbReference type="EnsemblMetazoa" id="Aqu2.1.25718_001">
    <property type="protein sequence ID" value="Aqu2.1.25718_001"/>
    <property type="gene ID" value="Aqu2.1.25718"/>
</dbReference>
<evidence type="ECO:0000313" key="1">
    <source>
        <dbReference type="EnsemblMetazoa" id="Aqu2.1.25718_001"/>
    </source>
</evidence>
<dbReference type="AlphaFoldDB" id="A0A1X7UE19"/>
<proteinExistence type="predicted"/>
<organism evidence="1">
    <name type="scientific">Amphimedon queenslandica</name>
    <name type="common">Sponge</name>
    <dbReference type="NCBI Taxonomy" id="400682"/>
    <lineage>
        <taxon>Eukaryota</taxon>
        <taxon>Metazoa</taxon>
        <taxon>Porifera</taxon>
        <taxon>Demospongiae</taxon>
        <taxon>Heteroscleromorpha</taxon>
        <taxon>Haplosclerida</taxon>
        <taxon>Niphatidae</taxon>
        <taxon>Amphimedon</taxon>
    </lineage>
</organism>
<sequence length="116" mass="13514">MQKAITITGLSQRTVHLILSEYDCLSTDDFVSPAKRYKCSRIKRVINSFDRLVVRRKIYEMFDSRVQIIVRTTNKPVATICDGIRLLFNICYSYFASIDMSWSASPDWDKISFCLQ</sequence>